<accession>A0A8X6Y6J0</accession>
<name>A0A8X6Y6J0_9ARAC</name>
<proteinExistence type="predicted"/>
<reference evidence="1" key="1">
    <citation type="submission" date="2020-08" db="EMBL/GenBank/DDBJ databases">
        <title>Multicomponent nature underlies the extraordinary mechanical properties of spider dragline silk.</title>
        <authorList>
            <person name="Kono N."/>
            <person name="Nakamura H."/>
            <person name="Mori M."/>
            <person name="Yoshida Y."/>
            <person name="Ohtoshi R."/>
            <person name="Malay A.D."/>
            <person name="Moran D.A.P."/>
            <person name="Tomita M."/>
            <person name="Numata K."/>
            <person name="Arakawa K."/>
        </authorList>
    </citation>
    <scope>NUCLEOTIDE SEQUENCE</scope>
</reference>
<dbReference type="EMBL" id="BMAV01016316">
    <property type="protein sequence ID" value="GFY67015.1"/>
    <property type="molecule type" value="Genomic_DNA"/>
</dbReference>
<evidence type="ECO:0000313" key="2">
    <source>
        <dbReference type="Proteomes" id="UP000886998"/>
    </source>
</evidence>
<protein>
    <submittedName>
        <fullName evidence="1">Uncharacterized protein</fullName>
    </submittedName>
</protein>
<dbReference type="Proteomes" id="UP000886998">
    <property type="component" value="Unassembled WGS sequence"/>
</dbReference>
<gene>
    <name evidence="1" type="primary">NCL1_45747</name>
    <name evidence="1" type="ORF">TNIN_250741</name>
</gene>
<sequence length="376" mass="45251">MNINFWPPLELMAYSRIAQRILYTFDLEILKRTFLLGGPLYTEYRELIEEKVSAIVLPPFKTTYSSEVKQLVLPTGIQKKLVGIVMALGFEVKTWFECHKLIVSDDYLNLRKQLHWFPFGIIDRHETARNFIQDVNFNIRERFHLACVYYFGDDVQMLWRNMSTDDRFFVMRQLPRSRCLELWLQTLQRNSSIDWEAISRNERRNFFRSNSLGIRRYFANLRGPEMRYQCINYNLEIGNVHHFDLYSCISLMNTNELNFMLRRLQTQEFCELFKSFLQWPFQIMFLGIVNDFQQHISEDIFHGLVTIILYDKLGMGWQDHLYVDLFKCFWNLLAATYAAYVRNDKDLYVLVEYVLESSEDFDMSEYLHLLNEYFSE</sequence>
<dbReference type="AlphaFoldDB" id="A0A8X6Y6J0"/>
<dbReference type="OrthoDB" id="6407690at2759"/>
<comment type="caution">
    <text evidence="1">The sequence shown here is derived from an EMBL/GenBank/DDBJ whole genome shotgun (WGS) entry which is preliminary data.</text>
</comment>
<evidence type="ECO:0000313" key="1">
    <source>
        <dbReference type="EMBL" id="GFY67015.1"/>
    </source>
</evidence>
<keyword evidence="2" id="KW-1185">Reference proteome</keyword>
<organism evidence="1 2">
    <name type="scientific">Trichonephila inaurata madagascariensis</name>
    <dbReference type="NCBI Taxonomy" id="2747483"/>
    <lineage>
        <taxon>Eukaryota</taxon>
        <taxon>Metazoa</taxon>
        <taxon>Ecdysozoa</taxon>
        <taxon>Arthropoda</taxon>
        <taxon>Chelicerata</taxon>
        <taxon>Arachnida</taxon>
        <taxon>Araneae</taxon>
        <taxon>Araneomorphae</taxon>
        <taxon>Entelegynae</taxon>
        <taxon>Araneoidea</taxon>
        <taxon>Nephilidae</taxon>
        <taxon>Trichonephila</taxon>
        <taxon>Trichonephila inaurata</taxon>
    </lineage>
</organism>